<name>A0A226BZM2_9FIRM</name>
<organism evidence="3 4">
    <name type="scientific">Natranaerobius trueperi</name>
    <dbReference type="NCBI Taxonomy" id="759412"/>
    <lineage>
        <taxon>Bacteria</taxon>
        <taxon>Bacillati</taxon>
        <taxon>Bacillota</taxon>
        <taxon>Clostridia</taxon>
        <taxon>Natranaerobiales</taxon>
        <taxon>Natranaerobiaceae</taxon>
        <taxon>Natranaerobius</taxon>
    </lineage>
</organism>
<dbReference type="Pfam" id="PF04205">
    <property type="entry name" value="FMN_bind"/>
    <property type="match status" value="1"/>
</dbReference>
<evidence type="ECO:0000259" key="2">
    <source>
        <dbReference type="SMART" id="SM00900"/>
    </source>
</evidence>
<dbReference type="GO" id="GO:0010181">
    <property type="term" value="F:FMN binding"/>
    <property type="evidence" value="ECO:0007669"/>
    <property type="project" value="InterPro"/>
</dbReference>
<reference evidence="3 4" key="1">
    <citation type="submission" date="2017-06" db="EMBL/GenBank/DDBJ databases">
        <title>Draft Genome Sequence of Natranaerobius trueperi halophilic, alkalithermophilic bacteria from soda lakes.</title>
        <authorList>
            <person name="Zhao B."/>
        </authorList>
    </citation>
    <scope>NUCLEOTIDE SEQUENCE [LARGE SCALE GENOMIC DNA]</scope>
    <source>
        <strain evidence="3 4">DSM 18760</strain>
    </source>
</reference>
<dbReference type="GO" id="GO:0016020">
    <property type="term" value="C:membrane"/>
    <property type="evidence" value="ECO:0007669"/>
    <property type="project" value="InterPro"/>
</dbReference>
<feature type="domain" description="FMN-binding" evidence="2">
    <location>
        <begin position="38"/>
        <end position="113"/>
    </location>
</feature>
<comment type="caution">
    <text evidence="3">The sequence shown here is derived from an EMBL/GenBank/DDBJ whole genome shotgun (WGS) entry which is preliminary data.</text>
</comment>
<evidence type="ECO:0000313" key="4">
    <source>
        <dbReference type="Proteomes" id="UP000214588"/>
    </source>
</evidence>
<dbReference type="EMBL" id="NIQC01000012">
    <property type="protein sequence ID" value="OWZ83784.1"/>
    <property type="molecule type" value="Genomic_DNA"/>
</dbReference>
<dbReference type="SMART" id="SM00900">
    <property type="entry name" value="FMN_bind"/>
    <property type="match status" value="1"/>
</dbReference>
<gene>
    <name evidence="3" type="ORF">CDO51_06740</name>
</gene>
<dbReference type="InterPro" id="IPR007329">
    <property type="entry name" value="FMN-bd"/>
</dbReference>
<protein>
    <submittedName>
        <fullName evidence="3">FMN-binding protein</fullName>
    </submittedName>
</protein>
<dbReference type="Proteomes" id="UP000214588">
    <property type="component" value="Unassembled WGS sequence"/>
</dbReference>
<dbReference type="AlphaFoldDB" id="A0A226BZM2"/>
<sequence length="114" mass="12199">MSSVMCLLLVLIMCLSSCGYDALDEGYKDGTYETSAEGYGGNIYVEVTIIDGEITDIEIIDHEESEGISDPAFERIPKEVIEEQGVEGVDVVGGATKTSEALIEAIEEALNEAS</sequence>
<keyword evidence="4" id="KW-1185">Reference proteome</keyword>
<proteinExistence type="predicted"/>
<dbReference type="Gene3D" id="3.90.1010.20">
    <property type="match status" value="1"/>
</dbReference>
<feature type="signal peptide" evidence="1">
    <location>
        <begin position="1"/>
        <end position="22"/>
    </location>
</feature>
<evidence type="ECO:0000256" key="1">
    <source>
        <dbReference type="SAM" id="SignalP"/>
    </source>
</evidence>
<accession>A0A226BZM2</accession>
<keyword evidence="1" id="KW-0732">Signal</keyword>
<dbReference type="RefSeq" id="WP_089023534.1">
    <property type="nucleotide sequence ID" value="NZ_NIQC01000012.1"/>
</dbReference>
<evidence type="ECO:0000313" key="3">
    <source>
        <dbReference type="EMBL" id="OWZ83784.1"/>
    </source>
</evidence>
<feature type="chain" id="PRO_5013325105" evidence="1">
    <location>
        <begin position="23"/>
        <end position="114"/>
    </location>
</feature>